<dbReference type="PANTHER" id="PTHR10629">
    <property type="entry name" value="CYTOSINE-SPECIFIC METHYLTRANSFERASE"/>
    <property type="match status" value="1"/>
</dbReference>
<evidence type="ECO:0000256" key="5">
    <source>
        <dbReference type="ARBA" id="ARBA00047422"/>
    </source>
</evidence>
<proteinExistence type="inferred from homology"/>
<dbReference type="Proteomes" id="UP000004219">
    <property type="component" value="Unassembled WGS sequence"/>
</dbReference>
<dbReference type="AlphaFoldDB" id="I9TZB7"/>
<dbReference type="InterPro" id="IPR029063">
    <property type="entry name" value="SAM-dependent_MTases_sf"/>
</dbReference>
<evidence type="ECO:0000256" key="8">
    <source>
        <dbReference type="RuleBase" id="RU000417"/>
    </source>
</evidence>
<dbReference type="InterPro" id="IPR001525">
    <property type="entry name" value="C5_MeTfrase"/>
</dbReference>
<comment type="similarity">
    <text evidence="6 7">Belongs to the class I-like SAM-binding methyltransferase superfamily. C5-methyltransferase family.</text>
</comment>
<feature type="active site" evidence="6">
    <location>
        <position position="219"/>
    </location>
</feature>
<evidence type="ECO:0000256" key="3">
    <source>
        <dbReference type="ARBA" id="ARBA00022691"/>
    </source>
</evidence>
<evidence type="ECO:0000313" key="10">
    <source>
        <dbReference type="Proteomes" id="UP000004219"/>
    </source>
</evidence>
<evidence type="ECO:0000256" key="7">
    <source>
        <dbReference type="RuleBase" id="RU000416"/>
    </source>
</evidence>
<evidence type="ECO:0000313" key="9">
    <source>
        <dbReference type="EMBL" id="EIY74843.1"/>
    </source>
</evidence>
<dbReference type="GO" id="GO:0003677">
    <property type="term" value="F:DNA binding"/>
    <property type="evidence" value="ECO:0007669"/>
    <property type="project" value="TreeGrafter"/>
</dbReference>
<dbReference type="InterPro" id="IPR050390">
    <property type="entry name" value="C5-Methyltransferase"/>
</dbReference>
<evidence type="ECO:0000256" key="6">
    <source>
        <dbReference type="PROSITE-ProRule" id="PRU01016"/>
    </source>
</evidence>
<keyword evidence="2 6" id="KW-0808">Transferase</keyword>
<evidence type="ECO:0000256" key="1">
    <source>
        <dbReference type="ARBA" id="ARBA00022603"/>
    </source>
</evidence>
<dbReference type="PRINTS" id="PR00105">
    <property type="entry name" value="C5METTRFRASE"/>
</dbReference>
<gene>
    <name evidence="9" type="ORF">HMPREF1058_03283</name>
</gene>
<dbReference type="EC" id="2.1.1.37" evidence="8"/>
<dbReference type="PANTHER" id="PTHR10629:SF52">
    <property type="entry name" value="DNA (CYTOSINE-5)-METHYLTRANSFERASE 1"/>
    <property type="match status" value="1"/>
</dbReference>
<keyword evidence="4" id="KW-0680">Restriction system</keyword>
<dbReference type="SUPFAM" id="SSF53335">
    <property type="entry name" value="S-adenosyl-L-methionine-dependent methyltransferases"/>
    <property type="match status" value="2"/>
</dbReference>
<name>I9TZB7_PHOVU</name>
<keyword evidence="1 6" id="KW-0489">Methyltransferase</keyword>
<organism evidence="9 10">
    <name type="scientific">Phocaeicola vulgatus CL09T03C04</name>
    <dbReference type="NCBI Taxonomy" id="997891"/>
    <lineage>
        <taxon>Bacteria</taxon>
        <taxon>Pseudomonadati</taxon>
        <taxon>Bacteroidota</taxon>
        <taxon>Bacteroidia</taxon>
        <taxon>Bacteroidales</taxon>
        <taxon>Bacteroidaceae</taxon>
        <taxon>Phocaeicola</taxon>
    </lineage>
</organism>
<evidence type="ECO:0000256" key="4">
    <source>
        <dbReference type="ARBA" id="ARBA00022747"/>
    </source>
</evidence>
<dbReference type="PATRIC" id="fig|997891.3.peg.3453"/>
<dbReference type="InterPro" id="IPR031303">
    <property type="entry name" value="C5_meth_CS"/>
</dbReference>
<dbReference type="HOGENOM" id="CLU_695863_0_0_10"/>
<dbReference type="GO" id="GO:0003886">
    <property type="term" value="F:DNA (cytosine-5-)-methyltransferase activity"/>
    <property type="evidence" value="ECO:0007669"/>
    <property type="project" value="UniProtKB-EC"/>
</dbReference>
<dbReference type="GO" id="GO:0009307">
    <property type="term" value="P:DNA restriction-modification system"/>
    <property type="evidence" value="ECO:0007669"/>
    <property type="project" value="UniProtKB-KW"/>
</dbReference>
<sequence>MILYNHIAYKMCQHEMDMAQHIPEGGNWKDIPEKITDNRLANIRDSGGRTTYYGRLRWDKPSYTINTFFNRVPNGCNLHPEQMRVMSTREAARFQSFPDDFIFVGKKSGIYKQIGNAVPPLLARMISTLIKPFLDSYNIVDLFAGCGGLSEGFIQNGFNLLAANEFDASVFETNILNHSKYASVDKFILGNITKDETKQKIYEACGDNKVDVILGGPPCQGFSYAGWRDPNDQRNQLFRDFVDIVTTLKPKFFVMENVPGILTMRKGEAIKEIIQAFADAGYHVGTPLKLTAADYGVPQKRKRVILIGCSENIEIYQPEPLFTDKPNGLFPLPQYITVREAIGSFPAIPDGGGDDEMEFEIENPSAYDRLMVKEISFEEFYQIKINEK</sequence>
<accession>I9TZB7</accession>
<keyword evidence="10" id="KW-1185">Reference proteome</keyword>
<dbReference type="PROSITE" id="PS51679">
    <property type="entry name" value="SAM_MT_C5"/>
    <property type="match status" value="1"/>
</dbReference>
<dbReference type="PROSITE" id="PS00094">
    <property type="entry name" value="C5_MTASE_1"/>
    <property type="match status" value="1"/>
</dbReference>
<dbReference type="EMBL" id="AGXZ01000029">
    <property type="protein sequence ID" value="EIY74843.1"/>
    <property type="molecule type" value="Genomic_DNA"/>
</dbReference>
<keyword evidence="3 6" id="KW-0949">S-adenosyl-L-methionine</keyword>
<dbReference type="NCBIfam" id="TIGR00675">
    <property type="entry name" value="dcm"/>
    <property type="match status" value="1"/>
</dbReference>
<dbReference type="Pfam" id="PF00145">
    <property type="entry name" value="DNA_methylase"/>
    <property type="match status" value="2"/>
</dbReference>
<dbReference type="Gene3D" id="3.90.120.10">
    <property type="entry name" value="DNA Methylase, subunit A, domain 2"/>
    <property type="match status" value="1"/>
</dbReference>
<dbReference type="GO" id="GO:0032259">
    <property type="term" value="P:methylation"/>
    <property type="evidence" value="ECO:0007669"/>
    <property type="project" value="UniProtKB-KW"/>
</dbReference>
<protein>
    <recommendedName>
        <fullName evidence="8">Cytosine-specific methyltransferase</fullName>
        <ecNumber evidence="8">2.1.1.37</ecNumber>
    </recommendedName>
</protein>
<evidence type="ECO:0000256" key="2">
    <source>
        <dbReference type="ARBA" id="ARBA00022679"/>
    </source>
</evidence>
<dbReference type="PROSITE" id="PS00095">
    <property type="entry name" value="C5_MTASE_2"/>
    <property type="match status" value="1"/>
</dbReference>
<comment type="caution">
    <text evidence="9">The sequence shown here is derived from an EMBL/GenBank/DDBJ whole genome shotgun (WGS) entry which is preliminary data.</text>
</comment>
<dbReference type="GO" id="GO:0044027">
    <property type="term" value="P:negative regulation of gene expression via chromosomal CpG island methylation"/>
    <property type="evidence" value="ECO:0007669"/>
    <property type="project" value="TreeGrafter"/>
</dbReference>
<dbReference type="InterPro" id="IPR018117">
    <property type="entry name" value="C5_DNA_meth_AS"/>
</dbReference>
<reference evidence="9 10" key="1">
    <citation type="submission" date="2012-02" db="EMBL/GenBank/DDBJ databases">
        <title>The Genome Sequence of Bacteroides vulgatus CL09T03C04.</title>
        <authorList>
            <consortium name="The Broad Institute Genome Sequencing Platform"/>
            <person name="Earl A."/>
            <person name="Ward D."/>
            <person name="Feldgarden M."/>
            <person name="Gevers D."/>
            <person name="Zitomersky N.L."/>
            <person name="Coyne M.J."/>
            <person name="Comstock L.E."/>
            <person name="Young S.K."/>
            <person name="Zeng Q."/>
            <person name="Gargeya S."/>
            <person name="Fitzgerald M."/>
            <person name="Haas B."/>
            <person name="Abouelleil A."/>
            <person name="Alvarado L."/>
            <person name="Arachchi H.M."/>
            <person name="Berlin A."/>
            <person name="Chapman S.B."/>
            <person name="Gearin G."/>
            <person name="Goldberg J."/>
            <person name="Griggs A."/>
            <person name="Gujja S."/>
            <person name="Hansen M."/>
            <person name="Heiman D."/>
            <person name="Howarth C."/>
            <person name="Larimer J."/>
            <person name="Lui A."/>
            <person name="MacDonald P.J.P."/>
            <person name="McCowen C."/>
            <person name="Montmayeur A."/>
            <person name="Murphy C."/>
            <person name="Neiman D."/>
            <person name="Pearson M."/>
            <person name="Priest M."/>
            <person name="Roberts A."/>
            <person name="Saif S."/>
            <person name="Shea T."/>
            <person name="Sisk P."/>
            <person name="Stolte C."/>
            <person name="Sykes S."/>
            <person name="Wortman J."/>
            <person name="Nusbaum C."/>
            <person name="Birren B."/>
        </authorList>
    </citation>
    <scope>NUCLEOTIDE SEQUENCE [LARGE SCALE GENOMIC DNA]</scope>
    <source>
        <strain evidence="9 10">CL09T03C04</strain>
    </source>
</reference>
<dbReference type="Gene3D" id="3.40.50.150">
    <property type="entry name" value="Vaccinia Virus protein VP39"/>
    <property type="match status" value="1"/>
</dbReference>
<comment type="catalytic activity">
    <reaction evidence="5 8">
        <text>a 2'-deoxycytidine in DNA + S-adenosyl-L-methionine = a 5-methyl-2'-deoxycytidine in DNA + S-adenosyl-L-homocysteine + H(+)</text>
        <dbReference type="Rhea" id="RHEA:13681"/>
        <dbReference type="Rhea" id="RHEA-COMP:11369"/>
        <dbReference type="Rhea" id="RHEA-COMP:11370"/>
        <dbReference type="ChEBI" id="CHEBI:15378"/>
        <dbReference type="ChEBI" id="CHEBI:57856"/>
        <dbReference type="ChEBI" id="CHEBI:59789"/>
        <dbReference type="ChEBI" id="CHEBI:85452"/>
        <dbReference type="ChEBI" id="CHEBI:85454"/>
        <dbReference type="EC" id="2.1.1.37"/>
    </reaction>
</comment>